<gene>
    <name evidence="1" type="ORF">B1A_17275</name>
</gene>
<dbReference type="EMBL" id="AUZX01012707">
    <property type="protein sequence ID" value="EQD38008.1"/>
    <property type="molecule type" value="Genomic_DNA"/>
</dbReference>
<comment type="caution">
    <text evidence="1">The sequence shown here is derived from an EMBL/GenBank/DDBJ whole genome shotgun (WGS) entry which is preliminary data.</text>
</comment>
<reference evidence="1" key="1">
    <citation type="submission" date="2013-08" db="EMBL/GenBank/DDBJ databases">
        <authorList>
            <person name="Mendez C."/>
            <person name="Richter M."/>
            <person name="Ferrer M."/>
            <person name="Sanchez J."/>
        </authorList>
    </citation>
    <scope>NUCLEOTIDE SEQUENCE</scope>
</reference>
<proteinExistence type="predicted"/>
<name>T0YY78_9ZZZZ</name>
<organism evidence="1">
    <name type="scientific">mine drainage metagenome</name>
    <dbReference type="NCBI Taxonomy" id="410659"/>
    <lineage>
        <taxon>unclassified sequences</taxon>
        <taxon>metagenomes</taxon>
        <taxon>ecological metagenomes</taxon>
    </lineage>
</organism>
<protein>
    <submittedName>
        <fullName evidence="1">Uncharacterized protein</fullName>
    </submittedName>
</protein>
<dbReference type="AlphaFoldDB" id="T0YY78"/>
<accession>T0YY78</accession>
<evidence type="ECO:0000313" key="1">
    <source>
        <dbReference type="EMBL" id="EQD38008.1"/>
    </source>
</evidence>
<sequence length="166" mass="19198">METDHGENFKELCANYGAAMYFVQVLEHGIANALVFLDLIPNTKARYTPSQHDQFFEEQFAKTLGNLIRSLKSVASLPADLEAALRESKERRAFLAHHFFREATDDIHLGRYQKLLAQLEEQRSFFAATDTKLDEFIKPVMLQYGFTEARLEQAMQEYSRHVRHGL</sequence>
<reference evidence="1" key="2">
    <citation type="journal article" date="2014" name="ISME J.">
        <title>Microbial stratification in low pH oxic and suboxic macroscopic growths along an acid mine drainage.</title>
        <authorList>
            <person name="Mendez-Garcia C."/>
            <person name="Mesa V."/>
            <person name="Sprenger R.R."/>
            <person name="Richter M."/>
            <person name="Diez M.S."/>
            <person name="Solano J."/>
            <person name="Bargiela R."/>
            <person name="Golyshina O.V."/>
            <person name="Manteca A."/>
            <person name="Ramos J.L."/>
            <person name="Gallego J.R."/>
            <person name="Llorente I."/>
            <person name="Martins Dos Santos V.A."/>
            <person name="Jensen O.N."/>
            <person name="Pelaez A.I."/>
            <person name="Sanchez J."/>
            <person name="Ferrer M."/>
        </authorList>
    </citation>
    <scope>NUCLEOTIDE SEQUENCE</scope>
</reference>